<keyword evidence="2" id="KW-1185">Reference proteome</keyword>
<dbReference type="Proteomes" id="UP000316242">
    <property type="component" value="Unassembled WGS sequence"/>
</dbReference>
<protein>
    <submittedName>
        <fullName evidence="1">Uncharacterized protein</fullName>
    </submittedName>
</protein>
<comment type="caution">
    <text evidence="1">The sequence shown here is derived from an EMBL/GenBank/DDBJ whole genome shotgun (WGS) entry which is preliminary data.</text>
</comment>
<sequence>MIEASSNFPKKISPIATALLPGLWIGALTRPMNGSAAAPDLGAAALGKVIGQDTGAATAANGFSRSPA</sequence>
<evidence type="ECO:0000313" key="2">
    <source>
        <dbReference type="Proteomes" id="UP000316242"/>
    </source>
</evidence>
<evidence type="ECO:0000313" key="1">
    <source>
        <dbReference type="EMBL" id="GEC12500.1"/>
    </source>
</evidence>
<name>A0ABQ0RKZ7_GLUNI</name>
<organism evidence="1 2">
    <name type="scientific">Glutamicibacter nicotianae</name>
    <name type="common">Arthrobacter nicotianae</name>
    <dbReference type="NCBI Taxonomy" id="37929"/>
    <lineage>
        <taxon>Bacteria</taxon>
        <taxon>Bacillati</taxon>
        <taxon>Actinomycetota</taxon>
        <taxon>Actinomycetes</taxon>
        <taxon>Micrococcales</taxon>
        <taxon>Micrococcaceae</taxon>
        <taxon>Glutamicibacter</taxon>
    </lineage>
</organism>
<gene>
    <name evidence="1" type="ORF">ANI01nite_17030</name>
</gene>
<dbReference type="EMBL" id="BJNE01000006">
    <property type="protein sequence ID" value="GEC12500.1"/>
    <property type="molecule type" value="Genomic_DNA"/>
</dbReference>
<reference evidence="1 2" key="1">
    <citation type="submission" date="2019-06" db="EMBL/GenBank/DDBJ databases">
        <title>Whole genome shotgun sequence of Glutamicibacter nicotianae NBRC 14234.</title>
        <authorList>
            <person name="Hosoyama A."/>
            <person name="Uohara A."/>
            <person name="Ohji S."/>
            <person name="Ichikawa N."/>
        </authorList>
    </citation>
    <scope>NUCLEOTIDE SEQUENCE [LARGE SCALE GENOMIC DNA]</scope>
    <source>
        <strain evidence="1 2">NBRC 14234</strain>
    </source>
</reference>
<accession>A0ABQ0RKZ7</accession>
<proteinExistence type="predicted"/>